<sequence length="112" mass="12314">MSCWHFLPASAGFEHLLPHSHLNKNEGANQNTIGIGYIASGDVYTRRFDEVAGDIDNKTKVIKDTIMSSPSTEDTFLQASKCDSILQNSPLSKKLSISQALKSLIQPFAHTH</sequence>
<dbReference type="Proteomes" id="UP000735302">
    <property type="component" value="Unassembled WGS sequence"/>
</dbReference>
<dbReference type="EMBL" id="BLXT01006709">
    <property type="protein sequence ID" value="GFO32979.1"/>
    <property type="molecule type" value="Genomic_DNA"/>
</dbReference>
<keyword evidence="2" id="KW-1185">Reference proteome</keyword>
<evidence type="ECO:0000313" key="2">
    <source>
        <dbReference type="Proteomes" id="UP000735302"/>
    </source>
</evidence>
<gene>
    <name evidence="1" type="ORF">PoB_005948400</name>
</gene>
<dbReference type="AlphaFoldDB" id="A0AAV4CN33"/>
<reference evidence="1 2" key="1">
    <citation type="journal article" date="2021" name="Elife">
        <title>Chloroplast acquisition without the gene transfer in kleptoplastic sea slugs, Plakobranchus ocellatus.</title>
        <authorList>
            <person name="Maeda T."/>
            <person name="Takahashi S."/>
            <person name="Yoshida T."/>
            <person name="Shimamura S."/>
            <person name="Takaki Y."/>
            <person name="Nagai Y."/>
            <person name="Toyoda A."/>
            <person name="Suzuki Y."/>
            <person name="Arimoto A."/>
            <person name="Ishii H."/>
            <person name="Satoh N."/>
            <person name="Nishiyama T."/>
            <person name="Hasebe M."/>
            <person name="Maruyama T."/>
            <person name="Minagawa J."/>
            <person name="Obokata J."/>
            <person name="Shigenobu S."/>
        </authorList>
    </citation>
    <scope>NUCLEOTIDE SEQUENCE [LARGE SCALE GENOMIC DNA]</scope>
</reference>
<name>A0AAV4CN33_9GAST</name>
<comment type="caution">
    <text evidence="1">The sequence shown here is derived from an EMBL/GenBank/DDBJ whole genome shotgun (WGS) entry which is preliminary data.</text>
</comment>
<accession>A0AAV4CN33</accession>
<proteinExistence type="predicted"/>
<organism evidence="1 2">
    <name type="scientific">Plakobranchus ocellatus</name>
    <dbReference type="NCBI Taxonomy" id="259542"/>
    <lineage>
        <taxon>Eukaryota</taxon>
        <taxon>Metazoa</taxon>
        <taxon>Spiralia</taxon>
        <taxon>Lophotrochozoa</taxon>
        <taxon>Mollusca</taxon>
        <taxon>Gastropoda</taxon>
        <taxon>Heterobranchia</taxon>
        <taxon>Euthyneura</taxon>
        <taxon>Panpulmonata</taxon>
        <taxon>Sacoglossa</taxon>
        <taxon>Placobranchoidea</taxon>
        <taxon>Plakobranchidae</taxon>
        <taxon>Plakobranchus</taxon>
    </lineage>
</organism>
<protein>
    <submittedName>
        <fullName evidence="1">Uncharacterized protein</fullName>
    </submittedName>
</protein>
<evidence type="ECO:0000313" key="1">
    <source>
        <dbReference type="EMBL" id="GFO32979.1"/>
    </source>
</evidence>